<dbReference type="Proteomes" id="UP000054937">
    <property type="component" value="Unassembled WGS sequence"/>
</dbReference>
<dbReference type="NCBIfam" id="NF001413">
    <property type="entry name" value="PRK00290.1"/>
    <property type="match status" value="1"/>
</dbReference>
<keyword evidence="3 5" id="KW-0067">ATP-binding</keyword>
<dbReference type="PANTHER" id="PTHR19375">
    <property type="entry name" value="HEAT SHOCK PROTEIN 70KDA"/>
    <property type="match status" value="1"/>
</dbReference>
<dbReference type="Gene3D" id="3.90.640.10">
    <property type="entry name" value="Actin, Chain A, domain 4"/>
    <property type="match status" value="1"/>
</dbReference>
<feature type="region of interest" description="Disordered" evidence="6">
    <location>
        <begin position="600"/>
        <end position="653"/>
    </location>
</feature>
<reference evidence="7 8" key="1">
    <citation type="journal article" date="2015" name="Sci. Rep.">
        <title>Genome of the facultative scuticociliatosis pathogen Pseudocohnilembus persalinus provides insight into its virulence through horizontal gene transfer.</title>
        <authorList>
            <person name="Xiong J."/>
            <person name="Wang G."/>
            <person name="Cheng J."/>
            <person name="Tian M."/>
            <person name="Pan X."/>
            <person name="Warren A."/>
            <person name="Jiang C."/>
            <person name="Yuan D."/>
            <person name="Miao W."/>
        </authorList>
    </citation>
    <scope>NUCLEOTIDE SEQUENCE [LARGE SCALE GENOMIC DNA]</scope>
    <source>
        <strain evidence="7">36N120E</strain>
    </source>
</reference>
<proteinExistence type="inferred from homology"/>
<dbReference type="CDD" id="cd10233">
    <property type="entry name" value="ASKHA_NBD_HSP70_HSPA1"/>
    <property type="match status" value="1"/>
</dbReference>
<evidence type="ECO:0000313" key="7">
    <source>
        <dbReference type="EMBL" id="KRX09964.1"/>
    </source>
</evidence>
<dbReference type="SUPFAM" id="SSF100934">
    <property type="entry name" value="Heat shock protein 70kD (HSP70), C-terminal subdomain"/>
    <property type="match status" value="1"/>
</dbReference>
<evidence type="ECO:0000256" key="6">
    <source>
        <dbReference type="SAM" id="MobiDB-lite"/>
    </source>
</evidence>
<dbReference type="InterPro" id="IPR029048">
    <property type="entry name" value="HSP70_C_sf"/>
</dbReference>
<sequence>MSASGHAIGIDLGTTYSCVGVWQNDRVEIIANDQGNRTTPSYVAFSESERLIGDAARNQVARNPQNTVFDAKRLIGRKFGDPTVQKDMKNWPFKVEAGADQKPLICVKFKGEIKKFHAEEISSMVLTKMKEVAESYLGQTVKQAVVTVPAYFNDSQRLATKDAGSIAGLNVLRIINEPTAAAIAYGLDKKGKGEKYVLIFDLGGGTFDVSLLSLDDGVFEVKATAGDTHLGGEDFDNKLVEYCAAEFQKKKHIDIRNNPRALRRLRTQCERAKRILSASTQTTIEVDSLAESEDFMTTITRAKFEELCLNYFKQCIPPVESVLKDSGVSKSQVNDVVLVGGSTRIPKVQELLKDYFNGKELNKNINPDEAVAYGAAVQAAILTNQQGDKLQDVVLLDVCPLSLGIETAGGVFTTLIPRNTTIPAKKSQIFTTYADNQPGVHIQVFEGERQFTKDNHLLGQFSLEGIPPAPRGVPQIEVTFDLDENGVMNVSATDKSGGKTQKITISNNKGRLSQDEIERLVKEAEEMKGQDELAKKKVEAKNSLEQFAYSLKNTLKDEKYADKFSADDKSKLEQAINQTTAWIDANHDAQTEEFQQKKTELENIANPIMSKLYGQQEQQGAGGQQQQYPGGQDNRYQQQPGQGNAGPTVDEVD</sequence>
<dbReference type="GO" id="GO:0140662">
    <property type="term" value="F:ATP-dependent protein folding chaperone"/>
    <property type="evidence" value="ECO:0007669"/>
    <property type="project" value="InterPro"/>
</dbReference>
<dbReference type="AlphaFoldDB" id="A0A0V0R665"/>
<evidence type="ECO:0000256" key="2">
    <source>
        <dbReference type="ARBA" id="ARBA00022741"/>
    </source>
</evidence>
<dbReference type="PROSITE" id="PS01036">
    <property type="entry name" value="HSP70_3"/>
    <property type="match status" value="1"/>
</dbReference>
<keyword evidence="8" id="KW-1185">Reference proteome</keyword>
<evidence type="ECO:0000256" key="3">
    <source>
        <dbReference type="ARBA" id="ARBA00022840"/>
    </source>
</evidence>
<gene>
    <name evidence="7" type="ORF">PPERSA_08365</name>
</gene>
<keyword evidence="2 5" id="KW-0547">Nucleotide-binding</keyword>
<accession>A0A0V0R665</accession>
<dbReference type="PROSITE" id="PS00329">
    <property type="entry name" value="HSP70_2"/>
    <property type="match status" value="1"/>
</dbReference>
<dbReference type="Gene3D" id="3.30.420.40">
    <property type="match status" value="2"/>
</dbReference>
<dbReference type="FunFam" id="1.20.1270.10:FF:000016">
    <property type="entry name" value="Heat shock protein 70"/>
    <property type="match status" value="1"/>
</dbReference>
<dbReference type="FunCoup" id="A0A0V0R665">
    <property type="interactions" value="215"/>
</dbReference>
<dbReference type="SUPFAM" id="SSF53067">
    <property type="entry name" value="Actin-like ATPase domain"/>
    <property type="match status" value="2"/>
</dbReference>
<comment type="caution">
    <text evidence="7">The sequence shown here is derived from an EMBL/GenBank/DDBJ whole genome shotgun (WGS) entry which is preliminary data.</text>
</comment>
<dbReference type="FunFam" id="2.60.34.10:FF:000002">
    <property type="entry name" value="Heat shock 70 kDa"/>
    <property type="match status" value="1"/>
</dbReference>
<dbReference type="Gene3D" id="1.20.1270.10">
    <property type="match status" value="1"/>
</dbReference>
<dbReference type="InterPro" id="IPR013126">
    <property type="entry name" value="Hsp_70_fam"/>
</dbReference>
<dbReference type="PRINTS" id="PR00301">
    <property type="entry name" value="HEATSHOCK70"/>
</dbReference>
<evidence type="ECO:0000256" key="4">
    <source>
        <dbReference type="ARBA" id="ARBA00023016"/>
    </source>
</evidence>
<protein>
    <recommendedName>
        <fullName evidence="9">Heat shock protein 70 family</fullName>
    </recommendedName>
</protein>
<dbReference type="Pfam" id="PF00012">
    <property type="entry name" value="HSP70"/>
    <property type="match status" value="1"/>
</dbReference>
<dbReference type="EMBL" id="LDAU01000041">
    <property type="protein sequence ID" value="KRX09964.1"/>
    <property type="molecule type" value="Genomic_DNA"/>
</dbReference>
<dbReference type="SUPFAM" id="SSF100920">
    <property type="entry name" value="Heat shock protein 70kD (HSP70), peptide-binding domain"/>
    <property type="match status" value="1"/>
</dbReference>
<feature type="compositionally biased region" description="Low complexity" evidence="6">
    <location>
        <begin position="614"/>
        <end position="632"/>
    </location>
</feature>
<dbReference type="FunFam" id="3.30.30.30:FF:000001">
    <property type="entry name" value="heat shock 70 kDa protein-like"/>
    <property type="match status" value="1"/>
</dbReference>
<dbReference type="InterPro" id="IPR043129">
    <property type="entry name" value="ATPase_NBD"/>
</dbReference>
<comment type="similarity">
    <text evidence="1 5">Belongs to the heat shock protein 70 family.</text>
</comment>
<dbReference type="FunFam" id="3.90.640.10:FF:000002">
    <property type="entry name" value="Heat shock 70 kDa"/>
    <property type="match status" value="1"/>
</dbReference>
<dbReference type="Gene3D" id="3.30.30.30">
    <property type="match status" value="1"/>
</dbReference>
<dbReference type="GO" id="GO:0005524">
    <property type="term" value="F:ATP binding"/>
    <property type="evidence" value="ECO:0007669"/>
    <property type="project" value="UniProtKB-KW"/>
</dbReference>
<evidence type="ECO:0000313" key="8">
    <source>
        <dbReference type="Proteomes" id="UP000054937"/>
    </source>
</evidence>
<dbReference type="OMA" id="SYAYNIK"/>
<dbReference type="InParanoid" id="A0A0V0R665"/>
<keyword evidence="4" id="KW-0346">Stress response</keyword>
<dbReference type="InterPro" id="IPR018181">
    <property type="entry name" value="Heat_shock_70_CS"/>
</dbReference>
<dbReference type="PROSITE" id="PS00297">
    <property type="entry name" value="HSP70_1"/>
    <property type="match status" value="1"/>
</dbReference>
<dbReference type="OrthoDB" id="413580at2759"/>
<evidence type="ECO:0008006" key="9">
    <source>
        <dbReference type="Google" id="ProtNLM"/>
    </source>
</evidence>
<dbReference type="InterPro" id="IPR029047">
    <property type="entry name" value="HSP70_peptide-bd_sf"/>
</dbReference>
<dbReference type="FunFam" id="3.30.420.40:FF:000026">
    <property type="entry name" value="Heat shock protein 70"/>
    <property type="match status" value="1"/>
</dbReference>
<evidence type="ECO:0000256" key="5">
    <source>
        <dbReference type="RuleBase" id="RU003322"/>
    </source>
</evidence>
<organism evidence="7 8">
    <name type="scientific">Pseudocohnilembus persalinus</name>
    <name type="common">Ciliate</name>
    <dbReference type="NCBI Taxonomy" id="266149"/>
    <lineage>
        <taxon>Eukaryota</taxon>
        <taxon>Sar</taxon>
        <taxon>Alveolata</taxon>
        <taxon>Ciliophora</taxon>
        <taxon>Intramacronucleata</taxon>
        <taxon>Oligohymenophorea</taxon>
        <taxon>Scuticociliatia</taxon>
        <taxon>Philasterida</taxon>
        <taxon>Pseudocohnilembidae</taxon>
        <taxon>Pseudocohnilembus</taxon>
    </lineage>
</organism>
<name>A0A0V0R665_PSEPJ</name>
<evidence type="ECO:0000256" key="1">
    <source>
        <dbReference type="ARBA" id="ARBA00007381"/>
    </source>
</evidence>
<dbReference type="Gene3D" id="2.60.34.10">
    <property type="entry name" value="Substrate Binding Domain Of DNAk, Chain A, domain 1"/>
    <property type="match status" value="1"/>
</dbReference>